<protein>
    <submittedName>
        <fullName evidence="3">Uncharacterized conserved protein YkwD, contains CAP (CSP/antigen 5/PR1) domain</fullName>
    </submittedName>
</protein>
<feature type="domain" description="SCP" evidence="2">
    <location>
        <begin position="43"/>
        <end position="149"/>
    </location>
</feature>
<organism evidence="3 4">
    <name type="scientific">Microvirga guangxiensis</name>
    <dbReference type="NCBI Taxonomy" id="549386"/>
    <lineage>
        <taxon>Bacteria</taxon>
        <taxon>Pseudomonadati</taxon>
        <taxon>Pseudomonadota</taxon>
        <taxon>Alphaproteobacteria</taxon>
        <taxon>Hyphomicrobiales</taxon>
        <taxon>Methylobacteriaceae</taxon>
        <taxon>Microvirga</taxon>
    </lineage>
</organism>
<proteinExistence type="predicted"/>
<gene>
    <name evidence="3" type="ORF">SAMN02927923_01616</name>
</gene>
<evidence type="ECO:0000259" key="2">
    <source>
        <dbReference type="Pfam" id="PF00188"/>
    </source>
</evidence>
<feature type="signal peptide" evidence="1">
    <location>
        <begin position="1"/>
        <end position="18"/>
    </location>
</feature>
<evidence type="ECO:0000313" key="4">
    <source>
        <dbReference type="Proteomes" id="UP000199569"/>
    </source>
</evidence>
<dbReference type="AlphaFoldDB" id="A0A1G5GS36"/>
<dbReference type="InterPro" id="IPR014044">
    <property type="entry name" value="CAP_dom"/>
</dbReference>
<keyword evidence="1" id="KW-0732">Signal</keyword>
<reference evidence="3 4" key="1">
    <citation type="submission" date="2016-10" db="EMBL/GenBank/DDBJ databases">
        <authorList>
            <person name="de Groot N.N."/>
        </authorList>
    </citation>
    <scope>NUCLEOTIDE SEQUENCE [LARGE SCALE GENOMIC DNA]</scope>
    <source>
        <strain evidence="3 4">CGMCC 1.7666</strain>
    </source>
</reference>
<evidence type="ECO:0000256" key="1">
    <source>
        <dbReference type="SAM" id="SignalP"/>
    </source>
</evidence>
<sequence>MRVLSFCALIALALAGCASDASLTGGDTVLASSTRDASEAAKLISAYRVSRGLSPVTVDPKLNEAAEYQARVVAAAGKLSHGNFAGRMDKFGIIGYSAENLSAGADTVDGTIERWKRSSGHNVNLLMPQASKIGFARADANNRYGRYWALVLGQ</sequence>
<keyword evidence="4" id="KW-1185">Reference proteome</keyword>
<accession>A0A1G5GS36</accession>
<dbReference type="Pfam" id="PF00188">
    <property type="entry name" value="CAP"/>
    <property type="match status" value="1"/>
</dbReference>
<feature type="chain" id="PRO_5011556932" evidence="1">
    <location>
        <begin position="19"/>
        <end position="154"/>
    </location>
</feature>
<dbReference type="PANTHER" id="PTHR31157">
    <property type="entry name" value="SCP DOMAIN-CONTAINING PROTEIN"/>
    <property type="match status" value="1"/>
</dbReference>
<dbReference type="SUPFAM" id="SSF55797">
    <property type="entry name" value="PR-1-like"/>
    <property type="match status" value="1"/>
</dbReference>
<dbReference type="RefSeq" id="WP_244510445.1">
    <property type="nucleotide sequence ID" value="NZ_FMVJ01000004.1"/>
</dbReference>
<dbReference type="PANTHER" id="PTHR31157:SF1">
    <property type="entry name" value="SCP DOMAIN-CONTAINING PROTEIN"/>
    <property type="match status" value="1"/>
</dbReference>
<dbReference type="CDD" id="cd05379">
    <property type="entry name" value="CAP_bacterial"/>
    <property type="match status" value="1"/>
</dbReference>
<dbReference type="STRING" id="549386.SAMN02927923_01616"/>
<dbReference type="PROSITE" id="PS51257">
    <property type="entry name" value="PROKAR_LIPOPROTEIN"/>
    <property type="match status" value="1"/>
</dbReference>
<dbReference type="EMBL" id="FMVJ01000004">
    <property type="protein sequence ID" value="SCY54221.1"/>
    <property type="molecule type" value="Genomic_DNA"/>
</dbReference>
<dbReference type="Proteomes" id="UP000199569">
    <property type="component" value="Unassembled WGS sequence"/>
</dbReference>
<dbReference type="Gene3D" id="3.40.33.10">
    <property type="entry name" value="CAP"/>
    <property type="match status" value="1"/>
</dbReference>
<evidence type="ECO:0000313" key="3">
    <source>
        <dbReference type="EMBL" id="SCY54221.1"/>
    </source>
</evidence>
<dbReference type="InterPro" id="IPR035940">
    <property type="entry name" value="CAP_sf"/>
</dbReference>
<name>A0A1G5GS36_9HYPH</name>